<evidence type="ECO:0000313" key="4">
    <source>
        <dbReference type="Proteomes" id="UP000565262"/>
    </source>
</evidence>
<reference evidence="3 4" key="1">
    <citation type="submission" date="2020-08" db="EMBL/GenBank/DDBJ databases">
        <title>Oceanospirillum sp. nov. isolated from marine sediment.</title>
        <authorList>
            <person name="Ji X."/>
        </authorList>
    </citation>
    <scope>NUCLEOTIDE SEQUENCE [LARGE SCALE GENOMIC DNA]</scope>
    <source>
        <strain evidence="3 4">D5</strain>
    </source>
</reference>
<accession>A0A839IUI1</accession>
<dbReference type="Proteomes" id="UP000565262">
    <property type="component" value="Unassembled WGS sequence"/>
</dbReference>
<comment type="caution">
    <text evidence="3">The sequence shown here is derived from an EMBL/GenBank/DDBJ whole genome shotgun (WGS) entry which is preliminary data.</text>
</comment>
<organism evidence="3 4">
    <name type="scientific">Oceanospirillum sediminis</name>
    <dbReference type="NCBI Taxonomy" id="2760088"/>
    <lineage>
        <taxon>Bacteria</taxon>
        <taxon>Pseudomonadati</taxon>
        <taxon>Pseudomonadota</taxon>
        <taxon>Gammaproteobacteria</taxon>
        <taxon>Oceanospirillales</taxon>
        <taxon>Oceanospirillaceae</taxon>
        <taxon>Oceanospirillum</taxon>
    </lineage>
</organism>
<dbReference type="Pfam" id="PF13670">
    <property type="entry name" value="PepSY_2"/>
    <property type="match status" value="1"/>
</dbReference>
<gene>
    <name evidence="3" type="ORF">H4O21_18540</name>
</gene>
<feature type="domain" description="PepSY" evidence="2">
    <location>
        <begin position="19"/>
        <end position="101"/>
    </location>
</feature>
<sequence>MTQRSLNRTGKLASTLAGTFVLAALAGMSTPALAGPSCTEGRTAEWIDENVMQQRIVDMGYKIKKFKESRGHCYEIYGWNSAGQKVEVYFHPVSGKIMKEEIED</sequence>
<feature type="signal peptide" evidence="1">
    <location>
        <begin position="1"/>
        <end position="34"/>
    </location>
</feature>
<dbReference type="AlphaFoldDB" id="A0A839IUI1"/>
<keyword evidence="4" id="KW-1185">Reference proteome</keyword>
<dbReference type="EMBL" id="JACJFM010000031">
    <property type="protein sequence ID" value="MBB1488608.1"/>
    <property type="molecule type" value="Genomic_DNA"/>
</dbReference>
<evidence type="ECO:0000256" key="1">
    <source>
        <dbReference type="SAM" id="SignalP"/>
    </source>
</evidence>
<name>A0A839IUI1_9GAMM</name>
<dbReference type="RefSeq" id="WP_182810374.1">
    <property type="nucleotide sequence ID" value="NZ_JACJFM010000031.1"/>
</dbReference>
<protein>
    <submittedName>
        <fullName evidence="3">PepSY domain-containing protein</fullName>
    </submittedName>
</protein>
<feature type="chain" id="PRO_5032798208" evidence="1">
    <location>
        <begin position="35"/>
        <end position="104"/>
    </location>
</feature>
<proteinExistence type="predicted"/>
<keyword evidence="1" id="KW-0732">Signal</keyword>
<evidence type="ECO:0000313" key="3">
    <source>
        <dbReference type="EMBL" id="MBB1488608.1"/>
    </source>
</evidence>
<dbReference type="InterPro" id="IPR025711">
    <property type="entry name" value="PepSY"/>
</dbReference>
<evidence type="ECO:0000259" key="2">
    <source>
        <dbReference type="Pfam" id="PF13670"/>
    </source>
</evidence>